<comment type="caution">
    <text evidence="1">The sequence shown here is derived from an EMBL/GenBank/DDBJ whole genome shotgun (WGS) entry which is preliminary data.</text>
</comment>
<dbReference type="RefSeq" id="WP_144644398.1">
    <property type="nucleotide sequence ID" value="NZ_BNAX01000028.1"/>
</dbReference>
<dbReference type="Pfam" id="PF13911">
    <property type="entry name" value="AhpC-TSA_2"/>
    <property type="match status" value="1"/>
</dbReference>
<dbReference type="InterPro" id="IPR036249">
    <property type="entry name" value="Thioredoxin-like_sf"/>
</dbReference>
<gene>
    <name evidence="1" type="ORF">FNH06_34500</name>
</gene>
<evidence type="ECO:0000313" key="2">
    <source>
        <dbReference type="Proteomes" id="UP000318578"/>
    </source>
</evidence>
<dbReference type="InterPro" id="IPR032801">
    <property type="entry name" value="PXL2A/B/C"/>
</dbReference>
<accession>A0A557ZWU1</accession>
<sequence>MRKFETVTGEQVTVPDPDCLVHLQFRRFAGCPVCNLHLQSVLRRHDEIVQAGVREVVFFHSPADELRKHVADLPFAVIADPDKRVYAEYGVDSAPRALLDPRVWGTILRAVCTGLLRRDPVPSRQPVGGRLGLPADFLIAPDGRVVASKHGVHAYDQWPVDEIVAHADEFRAAGGSNQERTDESRSRG</sequence>
<reference evidence="1 2" key="1">
    <citation type="submission" date="2019-07" db="EMBL/GenBank/DDBJ databases">
        <title>New species of Amycolatopsis and Streptomyces.</title>
        <authorList>
            <person name="Duangmal K."/>
            <person name="Teo W.F.A."/>
            <person name="Lipun K."/>
        </authorList>
    </citation>
    <scope>NUCLEOTIDE SEQUENCE [LARGE SCALE GENOMIC DNA]</scope>
    <source>
        <strain evidence="1 2">JCM 30562</strain>
    </source>
</reference>
<dbReference type="Gene3D" id="3.40.30.10">
    <property type="entry name" value="Glutaredoxin"/>
    <property type="match status" value="1"/>
</dbReference>
<dbReference type="OrthoDB" id="9809746at2"/>
<proteinExistence type="predicted"/>
<evidence type="ECO:0000313" key="1">
    <source>
        <dbReference type="EMBL" id="TVT16483.1"/>
    </source>
</evidence>
<dbReference type="AlphaFoldDB" id="A0A557ZWU1"/>
<dbReference type="CDD" id="cd02970">
    <property type="entry name" value="PRX_like2"/>
    <property type="match status" value="1"/>
</dbReference>
<dbReference type="SUPFAM" id="SSF52833">
    <property type="entry name" value="Thioredoxin-like"/>
    <property type="match status" value="1"/>
</dbReference>
<dbReference type="EMBL" id="VJZA01000101">
    <property type="protein sequence ID" value="TVT16483.1"/>
    <property type="molecule type" value="Genomic_DNA"/>
</dbReference>
<keyword evidence="2" id="KW-1185">Reference proteome</keyword>
<organism evidence="1 2">
    <name type="scientific">Amycolatopsis acidiphila</name>
    <dbReference type="NCBI Taxonomy" id="715473"/>
    <lineage>
        <taxon>Bacteria</taxon>
        <taxon>Bacillati</taxon>
        <taxon>Actinomycetota</taxon>
        <taxon>Actinomycetes</taxon>
        <taxon>Pseudonocardiales</taxon>
        <taxon>Pseudonocardiaceae</taxon>
        <taxon>Amycolatopsis</taxon>
    </lineage>
</organism>
<name>A0A557ZWU1_9PSEU</name>
<protein>
    <submittedName>
        <fullName evidence="1">AhpC/TSA family protein</fullName>
    </submittedName>
</protein>
<dbReference type="Proteomes" id="UP000318578">
    <property type="component" value="Unassembled WGS sequence"/>
</dbReference>